<evidence type="ECO:0000256" key="10">
    <source>
        <dbReference type="RuleBase" id="RU079119"/>
    </source>
</evidence>
<evidence type="ECO:0000256" key="11">
    <source>
        <dbReference type="SAM" id="MobiDB-lite"/>
    </source>
</evidence>
<feature type="transmembrane region" description="Helical" evidence="10">
    <location>
        <begin position="167"/>
        <end position="190"/>
    </location>
</feature>
<dbReference type="Pfam" id="PF01529">
    <property type="entry name" value="DHHC"/>
    <property type="match status" value="1"/>
</dbReference>
<organism evidence="13 14">
    <name type="scientific">Hapsidospora chrysogenum (strain ATCC 11550 / CBS 779.69 / DSM 880 / IAM 14645 / JCM 23072 / IMI 49137)</name>
    <name type="common">Acremonium chrysogenum</name>
    <dbReference type="NCBI Taxonomy" id="857340"/>
    <lineage>
        <taxon>Eukaryota</taxon>
        <taxon>Fungi</taxon>
        <taxon>Dikarya</taxon>
        <taxon>Ascomycota</taxon>
        <taxon>Pezizomycotina</taxon>
        <taxon>Sordariomycetes</taxon>
        <taxon>Hypocreomycetidae</taxon>
        <taxon>Hypocreales</taxon>
        <taxon>Bionectriaceae</taxon>
        <taxon>Hapsidospora</taxon>
    </lineage>
</organism>
<evidence type="ECO:0000256" key="4">
    <source>
        <dbReference type="ARBA" id="ARBA00022989"/>
    </source>
</evidence>
<keyword evidence="2 10" id="KW-0808">Transferase</keyword>
<comment type="caution">
    <text evidence="13">The sequence shown here is derived from an EMBL/GenBank/DDBJ whole genome shotgun (WGS) entry which is preliminary data.</text>
</comment>
<dbReference type="GO" id="GO:0005783">
    <property type="term" value="C:endoplasmic reticulum"/>
    <property type="evidence" value="ECO:0007669"/>
    <property type="project" value="TreeGrafter"/>
</dbReference>
<keyword evidence="4 10" id="KW-1133">Transmembrane helix</keyword>
<dbReference type="PANTHER" id="PTHR22883">
    <property type="entry name" value="ZINC FINGER DHHC DOMAIN CONTAINING PROTEIN"/>
    <property type="match status" value="1"/>
</dbReference>
<evidence type="ECO:0000313" key="14">
    <source>
        <dbReference type="Proteomes" id="UP000029964"/>
    </source>
</evidence>
<dbReference type="HOGENOM" id="CLU_042181_2_1_1"/>
<keyword evidence="8 10" id="KW-0012">Acyltransferase</keyword>
<dbReference type="InterPro" id="IPR039859">
    <property type="entry name" value="PFA4/ZDH16/20/ERF2-like"/>
</dbReference>
<protein>
    <recommendedName>
        <fullName evidence="10">Palmitoyltransferase</fullName>
        <ecNumber evidence="10">2.3.1.225</ecNumber>
    </recommendedName>
</protein>
<evidence type="ECO:0000256" key="8">
    <source>
        <dbReference type="ARBA" id="ARBA00023315"/>
    </source>
</evidence>
<reference evidence="14" key="1">
    <citation type="journal article" date="2014" name="Genome Announc.">
        <title>Genome sequence and annotation of Acremonium chrysogenum, producer of the beta-lactam antibiotic cephalosporin C.</title>
        <authorList>
            <person name="Terfehr D."/>
            <person name="Dahlmann T.A."/>
            <person name="Specht T."/>
            <person name="Zadra I."/>
            <person name="Kuernsteiner H."/>
            <person name="Kueck U."/>
        </authorList>
    </citation>
    <scope>NUCLEOTIDE SEQUENCE [LARGE SCALE GENOMIC DNA]</scope>
    <source>
        <strain evidence="14">ATCC 11550 / CBS 779.69 / DSM 880 / IAM 14645 / JCM 23072 / IMI 49137</strain>
    </source>
</reference>
<dbReference type="GO" id="GO:0005794">
    <property type="term" value="C:Golgi apparatus"/>
    <property type="evidence" value="ECO:0007669"/>
    <property type="project" value="TreeGrafter"/>
</dbReference>
<dbReference type="STRING" id="857340.A0A086SVQ4"/>
<evidence type="ECO:0000256" key="5">
    <source>
        <dbReference type="ARBA" id="ARBA00023136"/>
    </source>
</evidence>
<evidence type="ECO:0000256" key="7">
    <source>
        <dbReference type="ARBA" id="ARBA00023288"/>
    </source>
</evidence>
<comment type="catalytic activity">
    <reaction evidence="9 10">
        <text>L-cysteinyl-[protein] + hexadecanoyl-CoA = S-hexadecanoyl-L-cysteinyl-[protein] + CoA</text>
        <dbReference type="Rhea" id="RHEA:36683"/>
        <dbReference type="Rhea" id="RHEA-COMP:10131"/>
        <dbReference type="Rhea" id="RHEA-COMP:11032"/>
        <dbReference type="ChEBI" id="CHEBI:29950"/>
        <dbReference type="ChEBI" id="CHEBI:57287"/>
        <dbReference type="ChEBI" id="CHEBI:57379"/>
        <dbReference type="ChEBI" id="CHEBI:74151"/>
        <dbReference type="EC" id="2.3.1.225"/>
    </reaction>
</comment>
<feature type="region of interest" description="Disordered" evidence="11">
    <location>
        <begin position="360"/>
        <end position="388"/>
    </location>
</feature>
<comment type="similarity">
    <text evidence="10">Belongs to the DHHC palmitoyltransferase family.</text>
</comment>
<evidence type="ECO:0000256" key="3">
    <source>
        <dbReference type="ARBA" id="ARBA00022692"/>
    </source>
</evidence>
<evidence type="ECO:0000259" key="12">
    <source>
        <dbReference type="Pfam" id="PF01529"/>
    </source>
</evidence>
<dbReference type="EMBL" id="JPKY01000141">
    <property type="protein sequence ID" value="KFH41186.1"/>
    <property type="molecule type" value="Genomic_DNA"/>
</dbReference>
<sequence length="388" mass="44066">MGPLGKILAVIFVISFMTFVTFFGRLPALRNTPIAEVRLWPSVVFAVQIFFLVVLGGSEILYMPTAWPLLSPFTKLTALLAIALPYVFLYLACAADPGYVTPETIARLMSLYPYDYALFHPGRFCRTCNLPKPPRSKHCSICKHCIARADHHCIFINSCVGYGNHHWFLLLLLSTAVLTTYGAVLGFSILSADIRASWPAWSLWPPSNPGMTWSRWVGILSVGMRINLGLGAASMLALLISPLIWGFFLYSLYLVYCGTTTNETLKWSEWKEDMQDGYAFARHLSPNREQRNVQFEPPWTRWPAQPGRILVTTNDGQPPRPEQQIPGEGAWEPVKSLKDVDNLYDLGFWNNLKDIFIQDYPFGSRPEEPPSERRRWEGRTRNGTRYPP</sequence>
<evidence type="ECO:0000256" key="9">
    <source>
        <dbReference type="ARBA" id="ARBA00048048"/>
    </source>
</evidence>
<dbReference type="PROSITE" id="PS50216">
    <property type="entry name" value="DHHC"/>
    <property type="match status" value="1"/>
</dbReference>
<dbReference type="PANTHER" id="PTHR22883:SF288">
    <property type="entry name" value="PALMITOYLTRANSFERASE SWF1"/>
    <property type="match status" value="1"/>
</dbReference>
<name>A0A086SVQ4_HAPC1</name>
<dbReference type="InterPro" id="IPR001594">
    <property type="entry name" value="Palmitoyltrfase_DHHC"/>
</dbReference>
<dbReference type="GO" id="GO:0016020">
    <property type="term" value="C:membrane"/>
    <property type="evidence" value="ECO:0007669"/>
    <property type="project" value="UniProtKB-SubCell"/>
</dbReference>
<comment type="domain">
    <text evidence="10">The DHHC domain is required for palmitoyltransferase activity.</text>
</comment>
<feature type="compositionally biased region" description="Basic and acidic residues" evidence="11">
    <location>
        <begin position="365"/>
        <end position="380"/>
    </location>
</feature>
<proteinExistence type="inferred from homology"/>
<dbReference type="OrthoDB" id="9909019at2759"/>
<dbReference type="GO" id="GO:0006612">
    <property type="term" value="P:protein targeting to membrane"/>
    <property type="evidence" value="ECO:0007669"/>
    <property type="project" value="TreeGrafter"/>
</dbReference>
<gene>
    <name evidence="13" type="ORF">ACRE_081030</name>
</gene>
<keyword evidence="7" id="KW-0449">Lipoprotein</keyword>
<evidence type="ECO:0000313" key="13">
    <source>
        <dbReference type="EMBL" id="KFH41186.1"/>
    </source>
</evidence>
<dbReference type="GO" id="GO:0019706">
    <property type="term" value="F:protein-cysteine S-palmitoyltransferase activity"/>
    <property type="evidence" value="ECO:0007669"/>
    <property type="project" value="UniProtKB-EC"/>
</dbReference>
<keyword evidence="14" id="KW-1185">Reference proteome</keyword>
<keyword evidence="6" id="KW-0564">Palmitate</keyword>
<comment type="subcellular location">
    <subcellularLocation>
        <location evidence="1">Membrane</location>
        <topology evidence="1">Multi-pass membrane protein</topology>
    </subcellularLocation>
</comment>
<dbReference type="EC" id="2.3.1.225" evidence="10"/>
<evidence type="ECO:0000256" key="6">
    <source>
        <dbReference type="ARBA" id="ARBA00023139"/>
    </source>
</evidence>
<feature type="transmembrane region" description="Helical" evidence="10">
    <location>
        <begin position="78"/>
        <end position="100"/>
    </location>
</feature>
<feature type="domain" description="Palmitoyltransferase DHHC" evidence="12">
    <location>
        <begin position="120"/>
        <end position="267"/>
    </location>
</feature>
<feature type="transmembrane region" description="Helical" evidence="10">
    <location>
        <begin position="6"/>
        <end position="27"/>
    </location>
</feature>
<dbReference type="Proteomes" id="UP000029964">
    <property type="component" value="Unassembled WGS sequence"/>
</dbReference>
<evidence type="ECO:0000256" key="1">
    <source>
        <dbReference type="ARBA" id="ARBA00004141"/>
    </source>
</evidence>
<evidence type="ECO:0000256" key="2">
    <source>
        <dbReference type="ARBA" id="ARBA00022679"/>
    </source>
</evidence>
<dbReference type="AlphaFoldDB" id="A0A086SVQ4"/>
<feature type="transmembrane region" description="Helical" evidence="10">
    <location>
        <begin position="39"/>
        <end position="58"/>
    </location>
</feature>
<feature type="transmembrane region" description="Helical" evidence="10">
    <location>
        <begin position="235"/>
        <end position="256"/>
    </location>
</feature>
<accession>A0A086SVQ4</accession>
<keyword evidence="5 10" id="KW-0472">Membrane</keyword>
<keyword evidence="3 10" id="KW-0812">Transmembrane</keyword>